<dbReference type="Proteomes" id="UP000234530">
    <property type="component" value="Chromosome"/>
</dbReference>
<name>A0A2H5EZ29_9RHOB</name>
<proteinExistence type="predicted"/>
<dbReference type="InterPro" id="IPR009351">
    <property type="entry name" value="AlkZ-like"/>
</dbReference>
<dbReference type="Pfam" id="PF06224">
    <property type="entry name" value="AlkZ-like"/>
    <property type="match status" value="1"/>
</dbReference>
<evidence type="ECO:0000313" key="2">
    <source>
        <dbReference type="Proteomes" id="UP000234530"/>
    </source>
</evidence>
<dbReference type="PANTHER" id="PTHR30528:SF0">
    <property type="entry name" value="CYTOPLASMIC PROTEIN"/>
    <property type="match status" value="1"/>
</dbReference>
<sequence length="393" mass="45075">MRLIDNPTARRIFLDRHALCEPATGTATRADLLALIERLGFVQVDSINTVARAHDMILWSRRRAYRPELLRRMVDRDRTLFEHWTHDAAVIPSAFLPHWRWRMRRDAPGILARYRKWQGDGFVDRLDEVIAHIRENGPAGTGDVGQDEARSKGGWWEWHPSKAALEFLWQSGRIAVTRREGFAKLYDLAERVHPPGPEMSDDDAIDWAMQAALDRLGFATTGELAAFWGRIRPEEAARWADAALHRGEVVPVRIESADGSHRRALARADLDTDAAPEVRGLRILSPFDPALRDRKRTERLFGYCYRIEVFVPEAKRQFGYYVFPIMEDDRLIGRVDARARRAEGALTVAGLWLEPGIRPAKGRLAKIEAQLQRLAGFAQCERVEFEDGWQKWT</sequence>
<evidence type="ECO:0000313" key="1">
    <source>
        <dbReference type="EMBL" id="AUH64555.1"/>
    </source>
</evidence>
<protein>
    <recommendedName>
        <fullName evidence="3">Winged helix-turn-helix domain-containing protein</fullName>
    </recommendedName>
</protein>
<keyword evidence="2" id="KW-1185">Reference proteome</keyword>
<dbReference type="PANTHER" id="PTHR30528">
    <property type="entry name" value="CYTOPLASMIC PROTEIN"/>
    <property type="match status" value="1"/>
</dbReference>
<dbReference type="EMBL" id="CP025430">
    <property type="protein sequence ID" value="AUH64555.1"/>
    <property type="molecule type" value="Genomic_DNA"/>
</dbReference>
<dbReference type="OrthoDB" id="9787207at2"/>
<evidence type="ECO:0008006" key="3">
    <source>
        <dbReference type="Google" id="ProtNLM"/>
    </source>
</evidence>
<dbReference type="RefSeq" id="WP_101752584.1">
    <property type="nucleotide sequence ID" value="NZ_CP025430.1"/>
</dbReference>
<dbReference type="KEGG" id="pzh:CX676_10600"/>
<organism evidence="1 2">
    <name type="scientific">Paracoccus zhejiangensis</name>
    <dbReference type="NCBI Taxonomy" id="1077935"/>
    <lineage>
        <taxon>Bacteria</taxon>
        <taxon>Pseudomonadati</taxon>
        <taxon>Pseudomonadota</taxon>
        <taxon>Alphaproteobacteria</taxon>
        <taxon>Rhodobacterales</taxon>
        <taxon>Paracoccaceae</taxon>
        <taxon>Paracoccus</taxon>
    </lineage>
</organism>
<gene>
    <name evidence="1" type="ORF">CX676_10600</name>
</gene>
<accession>A0A2H5EZ29</accession>
<reference evidence="1 2" key="1">
    <citation type="journal article" date="2013" name="Antonie Van Leeuwenhoek">
        <title>Paracoccus zhejiangensis sp. nov., isolated from activated sludge in wastewater-treatment system.</title>
        <authorList>
            <person name="Wu Z.G."/>
            <person name="Zhang D.F."/>
            <person name="Liu Y.L."/>
            <person name="Wang F."/>
            <person name="Jiang X."/>
            <person name="Li C."/>
            <person name="Li S.P."/>
            <person name="Hong Q."/>
            <person name="Li W.J."/>
        </authorList>
    </citation>
    <scope>NUCLEOTIDE SEQUENCE [LARGE SCALE GENOMIC DNA]</scope>
    <source>
        <strain evidence="1 2">J6</strain>
    </source>
</reference>
<dbReference type="AlphaFoldDB" id="A0A2H5EZ29"/>